<feature type="transmembrane region" description="Helical" evidence="6">
    <location>
        <begin position="312"/>
        <end position="330"/>
    </location>
</feature>
<feature type="transmembrane region" description="Helical" evidence="6">
    <location>
        <begin position="225"/>
        <end position="246"/>
    </location>
</feature>
<dbReference type="InterPro" id="IPR011701">
    <property type="entry name" value="MFS"/>
</dbReference>
<dbReference type="InterPro" id="IPR036259">
    <property type="entry name" value="MFS_trans_sf"/>
</dbReference>
<dbReference type="AlphaFoldDB" id="A0A9W6VEQ0"/>
<evidence type="ECO:0000256" key="1">
    <source>
        <dbReference type="ARBA" id="ARBA00004651"/>
    </source>
</evidence>
<evidence type="ECO:0000256" key="2">
    <source>
        <dbReference type="ARBA" id="ARBA00022475"/>
    </source>
</evidence>
<evidence type="ECO:0000313" key="8">
    <source>
        <dbReference type="Proteomes" id="UP001165136"/>
    </source>
</evidence>
<keyword evidence="8" id="KW-1185">Reference proteome</keyword>
<dbReference type="EMBL" id="BSTI01000001">
    <property type="protein sequence ID" value="GLY64044.1"/>
    <property type="molecule type" value="Genomic_DNA"/>
</dbReference>
<proteinExistence type="predicted"/>
<feature type="transmembrane region" description="Helical" evidence="6">
    <location>
        <begin position="288"/>
        <end position="306"/>
    </location>
</feature>
<feature type="transmembrane region" description="Helical" evidence="6">
    <location>
        <begin position="376"/>
        <end position="397"/>
    </location>
</feature>
<dbReference type="GO" id="GO:0005886">
    <property type="term" value="C:plasma membrane"/>
    <property type="evidence" value="ECO:0007669"/>
    <property type="project" value="UniProtKB-SubCell"/>
</dbReference>
<dbReference type="GO" id="GO:0022857">
    <property type="term" value="F:transmembrane transporter activity"/>
    <property type="evidence" value="ECO:0007669"/>
    <property type="project" value="InterPro"/>
</dbReference>
<dbReference type="PANTHER" id="PTHR23513">
    <property type="entry name" value="INTEGRAL MEMBRANE EFFLUX PROTEIN-RELATED"/>
    <property type="match status" value="1"/>
</dbReference>
<feature type="transmembrane region" description="Helical" evidence="6">
    <location>
        <begin position="258"/>
        <end position="276"/>
    </location>
</feature>
<reference evidence="7" key="1">
    <citation type="submission" date="2023-03" db="EMBL/GenBank/DDBJ databases">
        <title>Amycolatopsis taiwanensis NBRC 103393.</title>
        <authorList>
            <person name="Ichikawa N."/>
            <person name="Sato H."/>
            <person name="Tonouchi N."/>
        </authorList>
    </citation>
    <scope>NUCLEOTIDE SEQUENCE</scope>
    <source>
        <strain evidence="7">NBRC 103393</strain>
    </source>
</reference>
<accession>A0A9W6VEQ0</accession>
<dbReference type="PANTHER" id="PTHR23513:SF6">
    <property type="entry name" value="MAJOR FACILITATOR SUPERFAMILY ASSOCIATED DOMAIN-CONTAINING PROTEIN"/>
    <property type="match status" value="1"/>
</dbReference>
<keyword evidence="5 6" id="KW-0472">Membrane</keyword>
<feature type="transmembrane region" description="Helical" evidence="6">
    <location>
        <begin position="165"/>
        <end position="188"/>
    </location>
</feature>
<evidence type="ECO:0000256" key="5">
    <source>
        <dbReference type="ARBA" id="ARBA00023136"/>
    </source>
</evidence>
<sequence>MAVRTSSPRDRRLEWLLSSSAIGNLADGIGKVAFPLLATTLTHDPVQIGALSATQFAPWLLFGLLAGALVDRVDRRRAMLLANVGRSVVIGLTTIGVWTGSISIWLVYVAAMLLGTAETIAESAGNALIPAVAGQDRLESANSKFQAAEILGQVFLGGPVGSATFALFAAFPFLLNSAGFVVAAVLLLGLTGRYRPNEGAAPTKLRADLVDGLKWLARAPLLRRLVIIGGLTALTGELAQAQLVLYALDDLQLSNATFGLFAFVGGIGGLAGAALAPRLVTLTGRKPVLIGGIGVCGLAFAGMGLFRQPVVAAVLFGVFAGSVVAVNVVLATARHALVPGELLGRVLGAWRTVVWGAIPVGALLGGGLTRLLGSAGATFAVSGFLQVALAGFAVLALRRFSLSAEPAHDQHRGAERSH</sequence>
<feature type="transmembrane region" description="Helical" evidence="6">
    <location>
        <begin position="88"/>
        <end position="108"/>
    </location>
</feature>
<dbReference type="SUPFAM" id="SSF103473">
    <property type="entry name" value="MFS general substrate transporter"/>
    <property type="match status" value="1"/>
</dbReference>
<keyword evidence="4 6" id="KW-1133">Transmembrane helix</keyword>
<dbReference type="RefSeq" id="WP_285485804.1">
    <property type="nucleotide sequence ID" value="NZ_BSTI01000001.1"/>
</dbReference>
<comment type="caution">
    <text evidence="7">The sequence shown here is derived from an EMBL/GenBank/DDBJ whole genome shotgun (WGS) entry which is preliminary data.</text>
</comment>
<keyword evidence="2" id="KW-1003">Cell membrane</keyword>
<protein>
    <submittedName>
        <fullName evidence="7">MFS transporter</fullName>
    </submittedName>
</protein>
<evidence type="ECO:0000256" key="3">
    <source>
        <dbReference type="ARBA" id="ARBA00022692"/>
    </source>
</evidence>
<comment type="subcellular location">
    <subcellularLocation>
        <location evidence="1">Cell membrane</location>
        <topology evidence="1">Multi-pass membrane protein</topology>
    </subcellularLocation>
</comment>
<evidence type="ECO:0000256" key="4">
    <source>
        <dbReference type="ARBA" id="ARBA00022989"/>
    </source>
</evidence>
<dbReference type="Proteomes" id="UP001165136">
    <property type="component" value="Unassembled WGS sequence"/>
</dbReference>
<dbReference type="Pfam" id="PF07690">
    <property type="entry name" value="MFS_1"/>
    <property type="match status" value="1"/>
</dbReference>
<name>A0A9W6VEQ0_9PSEU</name>
<keyword evidence="3 6" id="KW-0812">Transmembrane</keyword>
<gene>
    <name evidence="7" type="ORF">Atai01_06630</name>
</gene>
<feature type="transmembrane region" description="Helical" evidence="6">
    <location>
        <begin position="342"/>
        <end position="364"/>
    </location>
</feature>
<dbReference type="Gene3D" id="1.20.1250.20">
    <property type="entry name" value="MFS general substrate transporter like domains"/>
    <property type="match status" value="1"/>
</dbReference>
<feature type="transmembrane region" description="Helical" evidence="6">
    <location>
        <begin position="46"/>
        <end position="67"/>
    </location>
</feature>
<organism evidence="7 8">
    <name type="scientific">Amycolatopsis taiwanensis</name>
    <dbReference type="NCBI Taxonomy" id="342230"/>
    <lineage>
        <taxon>Bacteria</taxon>
        <taxon>Bacillati</taxon>
        <taxon>Actinomycetota</taxon>
        <taxon>Actinomycetes</taxon>
        <taxon>Pseudonocardiales</taxon>
        <taxon>Pseudonocardiaceae</taxon>
        <taxon>Amycolatopsis</taxon>
    </lineage>
</organism>
<evidence type="ECO:0000313" key="7">
    <source>
        <dbReference type="EMBL" id="GLY64044.1"/>
    </source>
</evidence>
<dbReference type="CDD" id="cd06173">
    <property type="entry name" value="MFS_MefA_like"/>
    <property type="match status" value="1"/>
</dbReference>
<evidence type="ECO:0000256" key="6">
    <source>
        <dbReference type="SAM" id="Phobius"/>
    </source>
</evidence>
<feature type="transmembrane region" description="Helical" evidence="6">
    <location>
        <begin position="12"/>
        <end position="34"/>
    </location>
</feature>